<keyword evidence="2 5" id="KW-0808">Transferase</keyword>
<organism evidence="5 6">
    <name type="scientific">Gracilibacillus salinarum</name>
    <dbReference type="NCBI Taxonomy" id="2932255"/>
    <lineage>
        <taxon>Bacteria</taxon>
        <taxon>Bacillati</taxon>
        <taxon>Bacillota</taxon>
        <taxon>Bacilli</taxon>
        <taxon>Bacillales</taxon>
        <taxon>Bacillaceae</taxon>
        <taxon>Gracilibacillus</taxon>
    </lineage>
</organism>
<evidence type="ECO:0000313" key="6">
    <source>
        <dbReference type="Proteomes" id="UP000831537"/>
    </source>
</evidence>
<dbReference type="EMBL" id="CP095071">
    <property type="protein sequence ID" value="UOQ84826.1"/>
    <property type="molecule type" value="Genomic_DNA"/>
</dbReference>
<dbReference type="Pfam" id="PF22624">
    <property type="entry name" value="AASDHPPT_N"/>
    <property type="match status" value="1"/>
</dbReference>
<accession>A0ABY4GKS9</accession>
<evidence type="ECO:0000313" key="5">
    <source>
        <dbReference type="EMBL" id="UOQ84826.1"/>
    </source>
</evidence>
<dbReference type="PANTHER" id="PTHR12215">
    <property type="entry name" value="PHOSPHOPANTETHEINE TRANSFERASE"/>
    <property type="match status" value="1"/>
</dbReference>
<name>A0ABY4GKS9_9BACI</name>
<evidence type="ECO:0000259" key="3">
    <source>
        <dbReference type="Pfam" id="PF01648"/>
    </source>
</evidence>
<dbReference type="InterPro" id="IPR050559">
    <property type="entry name" value="P-Pant_transferase_sf"/>
</dbReference>
<dbReference type="GO" id="GO:0016740">
    <property type="term" value="F:transferase activity"/>
    <property type="evidence" value="ECO:0007669"/>
    <property type="project" value="UniProtKB-KW"/>
</dbReference>
<dbReference type="InterPro" id="IPR008278">
    <property type="entry name" value="4-PPantetheinyl_Trfase_dom"/>
</dbReference>
<evidence type="ECO:0000259" key="4">
    <source>
        <dbReference type="Pfam" id="PF22624"/>
    </source>
</evidence>
<dbReference type="Proteomes" id="UP000831537">
    <property type="component" value="Chromosome"/>
</dbReference>
<protein>
    <submittedName>
        <fullName evidence="5">4'-phosphopantetheinyl transferase superfamily protein</fullName>
    </submittedName>
</protein>
<dbReference type="Gene3D" id="3.90.470.20">
    <property type="entry name" value="4'-phosphopantetheinyl transferase domain"/>
    <property type="match status" value="2"/>
</dbReference>
<dbReference type="PANTHER" id="PTHR12215:SF10">
    <property type="entry name" value="L-AMINOADIPATE-SEMIALDEHYDE DEHYDROGENASE-PHOSPHOPANTETHEINYL TRANSFERASE"/>
    <property type="match status" value="1"/>
</dbReference>
<dbReference type="InterPro" id="IPR037143">
    <property type="entry name" value="4-PPantetheinyl_Trfase_dom_sf"/>
</dbReference>
<feature type="domain" description="4'-phosphopantetheinyl transferase N-terminal" evidence="4">
    <location>
        <begin position="15"/>
        <end position="99"/>
    </location>
</feature>
<dbReference type="InterPro" id="IPR055066">
    <property type="entry name" value="AASDHPPT_N"/>
</dbReference>
<gene>
    <name evidence="5" type="ORF">MUN87_19575</name>
</gene>
<dbReference type="Pfam" id="PF01648">
    <property type="entry name" value="ACPS"/>
    <property type="match status" value="1"/>
</dbReference>
<dbReference type="SUPFAM" id="SSF56214">
    <property type="entry name" value="4'-phosphopantetheinyl transferase"/>
    <property type="match status" value="2"/>
</dbReference>
<sequence length="225" mass="26604">MEIWVCRLPEVRREQDIAAVFPYLMKERSIRLQRFYHLEDRFRSAIGDLLIRFLYRKYYGTEWNWEWIRRNRFGKPYLWNDSPFHFNVSHAGEWVACAVHDTPVGIDIEQVKPIDYAEAFLTNNEYRTVALNGTPLRKFYQIWTAKESFLKARGIGLSQSLASFEVEIKQEGQIDIYEDGDLLDWMSGNTYWVETDYPLSVSAESVHEIPVIQEITYQSLLSGQE</sequence>
<evidence type="ECO:0000256" key="2">
    <source>
        <dbReference type="ARBA" id="ARBA00022679"/>
    </source>
</evidence>
<reference evidence="5 6" key="1">
    <citation type="submission" date="2022-04" db="EMBL/GenBank/DDBJ databases">
        <title>Gracilibacillus sp. isolated from saltern.</title>
        <authorList>
            <person name="Won M."/>
            <person name="Lee C.-M."/>
            <person name="Woen H.-Y."/>
            <person name="Kwon S.-W."/>
        </authorList>
    </citation>
    <scope>NUCLEOTIDE SEQUENCE [LARGE SCALE GENOMIC DNA]</scope>
    <source>
        <strain evidence="5 6">SSPM10-3</strain>
    </source>
</reference>
<dbReference type="RefSeq" id="WP_244743202.1">
    <property type="nucleotide sequence ID" value="NZ_CP095071.1"/>
</dbReference>
<keyword evidence="6" id="KW-1185">Reference proteome</keyword>
<comment type="similarity">
    <text evidence="1">Belongs to the P-Pant transferase superfamily. Gsp/Sfp/HetI/AcpT family.</text>
</comment>
<proteinExistence type="inferred from homology"/>
<evidence type="ECO:0000256" key="1">
    <source>
        <dbReference type="ARBA" id="ARBA00010990"/>
    </source>
</evidence>
<feature type="domain" description="4'-phosphopantetheinyl transferase" evidence="3">
    <location>
        <begin position="103"/>
        <end position="199"/>
    </location>
</feature>